<evidence type="ECO:0000313" key="4">
    <source>
        <dbReference type="EMBL" id="QTX05233.1"/>
    </source>
</evidence>
<keyword evidence="2" id="KW-1133">Transmembrane helix</keyword>
<feature type="transmembrane region" description="Helical" evidence="2">
    <location>
        <begin position="27"/>
        <end position="48"/>
    </location>
</feature>
<dbReference type="EMBL" id="CP071696">
    <property type="protein sequence ID" value="QTX05233.1"/>
    <property type="molecule type" value="Genomic_DNA"/>
</dbReference>
<organism evidence="4 5">
    <name type="scientific">Agromyces archimandritae</name>
    <dbReference type="NCBI Taxonomy" id="2781962"/>
    <lineage>
        <taxon>Bacteria</taxon>
        <taxon>Bacillati</taxon>
        <taxon>Actinomycetota</taxon>
        <taxon>Actinomycetes</taxon>
        <taxon>Micrococcales</taxon>
        <taxon>Microbacteriaceae</taxon>
        <taxon>Agromyces</taxon>
    </lineage>
</organism>
<dbReference type="KEGG" id="aarc:G127AT_03115"/>
<feature type="region of interest" description="Disordered" evidence="1">
    <location>
        <begin position="399"/>
        <end position="445"/>
    </location>
</feature>
<dbReference type="Pfam" id="PF14258">
    <property type="entry name" value="DUF4350"/>
    <property type="match status" value="1"/>
</dbReference>
<dbReference type="AlphaFoldDB" id="A0A975FPE9"/>
<dbReference type="RefSeq" id="WP_210899660.1">
    <property type="nucleotide sequence ID" value="NZ_CP071696.1"/>
</dbReference>
<evidence type="ECO:0000259" key="3">
    <source>
        <dbReference type="Pfam" id="PF14258"/>
    </source>
</evidence>
<proteinExistence type="predicted"/>
<evidence type="ECO:0000313" key="5">
    <source>
        <dbReference type="Proteomes" id="UP000671914"/>
    </source>
</evidence>
<accession>A0A975FPE9</accession>
<keyword evidence="2" id="KW-0472">Membrane</keyword>
<evidence type="ECO:0000256" key="2">
    <source>
        <dbReference type="SAM" id="Phobius"/>
    </source>
</evidence>
<feature type="compositionally biased region" description="Low complexity" evidence="1">
    <location>
        <begin position="399"/>
        <end position="433"/>
    </location>
</feature>
<feature type="domain" description="DUF4350" evidence="3">
    <location>
        <begin position="58"/>
        <end position="228"/>
    </location>
</feature>
<evidence type="ECO:0000256" key="1">
    <source>
        <dbReference type="SAM" id="MobiDB-lite"/>
    </source>
</evidence>
<sequence length="445" mass="43774">MTTEAQAAPAPAVSRTLGGVLRRGRTWIVIAAGLLVAAVVIMLVQGGVRGPGRPLAADNPAPAGAQALAEVLGDHGVRVQAAGSLNAALGAAGEDAAVFVSDPDGYLDADALGRLAASTGTLVVAGPHANALDALAPGVHHAGAADGAPSAPGCRAPVADGIDGLGEGLGVLSVGSDAAADGWTGCFPDDAGRPALALGPGIALAPAALFDNEHIAEAGNAALAIRLLGGHDRLVWYLPGLDDVAGDDAPSLAEITPGWVSPVLVLLGIVTVWAAVWRGRRFGPLVAERLPVVVPAEETSEGRARLYERSGSRGRALDQLRMGALQRLAADLGLGRSAGLEEVCGGAAAATGRTPASVRGLLVENAPDGDGDFVRLARAIAELEGAVAEAVRPGGRAAASAGAAAAGPAAPHPAAAETATPGPAPAGAAASAPDRSPTHPSEEPR</sequence>
<name>A0A975FPE9_9MICO</name>
<keyword evidence="2" id="KW-0812">Transmembrane</keyword>
<protein>
    <submittedName>
        <fullName evidence="4">DUF4350 domain-containing protein</fullName>
    </submittedName>
</protein>
<feature type="compositionally biased region" description="Basic and acidic residues" evidence="1">
    <location>
        <begin position="436"/>
        <end position="445"/>
    </location>
</feature>
<dbReference type="Proteomes" id="UP000671914">
    <property type="component" value="Chromosome"/>
</dbReference>
<gene>
    <name evidence="4" type="ORF">G127AT_03115</name>
</gene>
<keyword evidence="5" id="KW-1185">Reference proteome</keyword>
<dbReference type="InterPro" id="IPR025646">
    <property type="entry name" value="DUF4350"/>
</dbReference>
<reference evidence="4" key="1">
    <citation type="submission" date="2021-03" db="EMBL/GenBank/DDBJ databases">
        <title>Agromyces archimandritus sp. nov., isolated from the cockroach Archimandrita tessellata.</title>
        <authorList>
            <person name="Guzman J."/>
            <person name="Ortuzar M."/>
            <person name="Poehlein A."/>
            <person name="Daniel R."/>
            <person name="Trujillo M."/>
            <person name="Vilcinskas A."/>
        </authorList>
    </citation>
    <scope>NUCLEOTIDE SEQUENCE</scope>
    <source>
        <strain evidence="4">G127AT</strain>
    </source>
</reference>